<keyword evidence="2" id="KW-1185">Reference proteome</keyword>
<organism evidence="1 2">
    <name type="scientific">Aquaticitalea lipolytica</name>
    <dbReference type="NCBI Taxonomy" id="1247562"/>
    <lineage>
        <taxon>Bacteria</taxon>
        <taxon>Pseudomonadati</taxon>
        <taxon>Bacteroidota</taxon>
        <taxon>Flavobacteriia</taxon>
        <taxon>Flavobacteriales</taxon>
        <taxon>Flavobacteriaceae</taxon>
        <taxon>Aquaticitalea</taxon>
    </lineage>
</organism>
<dbReference type="EMBL" id="BMIC01000003">
    <property type="protein sequence ID" value="GFZ87841.1"/>
    <property type="molecule type" value="Genomic_DNA"/>
</dbReference>
<evidence type="ECO:0000313" key="2">
    <source>
        <dbReference type="Proteomes" id="UP000598120"/>
    </source>
</evidence>
<accession>A0A8J2TTE4</accession>
<reference evidence="1 2" key="1">
    <citation type="journal article" date="2014" name="Int. J. Syst. Evol. Microbiol.">
        <title>Complete genome sequence of Corynebacterium casei LMG S-19264T (=DSM 44701T), isolated from a smear-ripened cheese.</title>
        <authorList>
            <consortium name="US DOE Joint Genome Institute (JGI-PGF)"/>
            <person name="Walter F."/>
            <person name="Albersmeier A."/>
            <person name="Kalinowski J."/>
            <person name="Ruckert C."/>
        </authorList>
    </citation>
    <scope>NUCLEOTIDE SEQUENCE [LARGE SCALE GENOMIC DNA]</scope>
    <source>
        <strain evidence="1 2">CGMCC 1.15295</strain>
    </source>
</reference>
<name>A0A8J2TTE4_9FLAO</name>
<sequence length="214" mass="25703">MPTPIHSKIINKVARKILKEYGIERKGQSRKWLDDHYWFTTGIEFQPFKDRQGTCLNVGVNFHWYQKGYFSYDIGYRESEFIDFVNEEQFEKEMCTLTELALNRTLELREKLSDLNTATNTILNHEFTSDSLWGNYHRAIICGLNNDQKKAHQYFELILKNKLEYGWELELKKRVEQLKSESGNTIEFRKEIDYIIEETRKEKKLKETDIKNVW</sequence>
<dbReference type="AlphaFoldDB" id="A0A8J2TTE4"/>
<dbReference type="Proteomes" id="UP000598120">
    <property type="component" value="Unassembled WGS sequence"/>
</dbReference>
<protein>
    <recommendedName>
        <fullName evidence="3">DUF4304 domain-containing protein</fullName>
    </recommendedName>
</protein>
<evidence type="ECO:0008006" key="3">
    <source>
        <dbReference type="Google" id="ProtNLM"/>
    </source>
</evidence>
<evidence type="ECO:0000313" key="1">
    <source>
        <dbReference type="EMBL" id="GFZ87841.1"/>
    </source>
</evidence>
<gene>
    <name evidence="1" type="ORF">GCM10011531_19220</name>
</gene>
<dbReference type="RefSeq" id="WP_188606156.1">
    <property type="nucleotide sequence ID" value="NZ_BMIC01000003.1"/>
</dbReference>
<proteinExistence type="predicted"/>
<comment type="caution">
    <text evidence="1">The sequence shown here is derived from an EMBL/GenBank/DDBJ whole genome shotgun (WGS) entry which is preliminary data.</text>
</comment>